<dbReference type="PANTHER" id="PTHR11802:SF113">
    <property type="entry name" value="SERINE CARBOXYPEPTIDASE CTSA-4.1"/>
    <property type="match status" value="1"/>
</dbReference>
<evidence type="ECO:0000256" key="5">
    <source>
        <dbReference type="ARBA" id="ARBA00022801"/>
    </source>
</evidence>
<comment type="caution">
    <text evidence="8">The sequence shown here is derived from an EMBL/GenBank/DDBJ whole genome shotgun (WGS) entry which is preliminary data.</text>
</comment>
<keyword evidence="3" id="KW-0121">Carboxypeptidase</keyword>
<evidence type="ECO:0000313" key="9">
    <source>
        <dbReference type="Proteomes" id="UP001176517"/>
    </source>
</evidence>
<dbReference type="EC" id="3.4.16.5" evidence="2"/>
<feature type="signal peptide" evidence="7">
    <location>
        <begin position="1"/>
        <end position="22"/>
    </location>
</feature>
<reference evidence="8" key="1">
    <citation type="journal article" date="2023" name="PhytoFront">
        <title>Draft Genome Resources of Seven Strains of Tilletia horrida, Causal Agent of Kernel Smut of Rice.</title>
        <authorList>
            <person name="Khanal S."/>
            <person name="Antony Babu S."/>
            <person name="Zhou X.G."/>
        </authorList>
    </citation>
    <scope>NUCLEOTIDE SEQUENCE</scope>
    <source>
        <strain evidence="8">TX6</strain>
    </source>
</reference>
<evidence type="ECO:0000256" key="3">
    <source>
        <dbReference type="ARBA" id="ARBA00022645"/>
    </source>
</evidence>
<dbReference type="InterPro" id="IPR029058">
    <property type="entry name" value="AB_hydrolase_fold"/>
</dbReference>
<dbReference type="GO" id="GO:0004185">
    <property type="term" value="F:serine-type carboxypeptidase activity"/>
    <property type="evidence" value="ECO:0007669"/>
    <property type="project" value="UniProtKB-EC"/>
</dbReference>
<proteinExistence type="inferred from homology"/>
<evidence type="ECO:0000313" key="8">
    <source>
        <dbReference type="EMBL" id="KAK0551921.1"/>
    </source>
</evidence>
<keyword evidence="4" id="KW-0645">Protease</keyword>
<evidence type="ECO:0000256" key="6">
    <source>
        <dbReference type="ARBA" id="ARBA00023180"/>
    </source>
</evidence>
<dbReference type="GO" id="GO:0006508">
    <property type="term" value="P:proteolysis"/>
    <property type="evidence" value="ECO:0007669"/>
    <property type="project" value="UniProtKB-KW"/>
</dbReference>
<dbReference type="Pfam" id="PF00450">
    <property type="entry name" value="Peptidase_S10"/>
    <property type="match status" value="1"/>
</dbReference>
<dbReference type="SUPFAM" id="SSF53474">
    <property type="entry name" value="alpha/beta-Hydrolases"/>
    <property type="match status" value="1"/>
</dbReference>
<organism evidence="8 9">
    <name type="scientific">Tilletia horrida</name>
    <dbReference type="NCBI Taxonomy" id="155126"/>
    <lineage>
        <taxon>Eukaryota</taxon>
        <taxon>Fungi</taxon>
        <taxon>Dikarya</taxon>
        <taxon>Basidiomycota</taxon>
        <taxon>Ustilaginomycotina</taxon>
        <taxon>Exobasidiomycetes</taxon>
        <taxon>Tilletiales</taxon>
        <taxon>Tilletiaceae</taxon>
        <taxon>Tilletia</taxon>
    </lineage>
</organism>
<dbReference type="InterPro" id="IPR001563">
    <property type="entry name" value="Peptidase_S10"/>
</dbReference>
<keyword evidence="9" id="KW-1185">Reference proteome</keyword>
<dbReference type="Gene3D" id="3.40.50.1820">
    <property type="entry name" value="alpha/beta hydrolase"/>
    <property type="match status" value="1"/>
</dbReference>
<sequence length="543" mass="60969">MRSLTFKWALSQALILGASVLAQQQVFMPGIEFDHSAVHVEASTADHQLHVQRELARAWAQDKTVVLSHSDHPEVSLRIKQIGRKKHDWTADAKLASYNDSFCDPTVNSYSGYIDFIDGKSIFFYFFESRNDPAKDPLVAWTNGGPGASSAIGLFQENGPCRVKVVDGKSAPGPMSNATTFNPHSWNAIANTIFVDQPVGVGYSYSRYGVYSFSSEAAAVDMLAFIQLFLAAFPQYRKNEFYWSGESYGGKYLPSFGTAIVEHNTALKAKAARSGHKVDENQLVNLNGILIGNGWTSSSKQLPLYYDFLCTKKGGIDPFISITECKRMQVWKKKCTPWLKESCIDNWNPDECATAQHTCTEEMMAAFVRTKRNVYNAMDICARSEKGDCYEIDAAIQEFLNREEIREYLGAAPASEIGNYTESSKKVFKGFEYTEDEYVDSVAYVSGLLERGIRVHAYAGSYDFICNWFGFKQIFWEMEWTSKDKLNAAKLSDWTVDGKRAGDTVTVDNFTWSTVAEAGHLVPYDQPERALHLLKQWLKGESL</sequence>
<keyword evidence="7" id="KW-0732">Signal</keyword>
<dbReference type="PRINTS" id="PR00724">
    <property type="entry name" value="CRBOXYPTASEC"/>
</dbReference>
<accession>A0AAN6JRK6</accession>
<dbReference type="AlphaFoldDB" id="A0AAN6JRK6"/>
<dbReference type="Proteomes" id="UP001176517">
    <property type="component" value="Unassembled WGS sequence"/>
</dbReference>
<evidence type="ECO:0000256" key="1">
    <source>
        <dbReference type="ARBA" id="ARBA00009431"/>
    </source>
</evidence>
<dbReference type="PANTHER" id="PTHR11802">
    <property type="entry name" value="SERINE PROTEASE FAMILY S10 SERINE CARBOXYPEPTIDASE"/>
    <property type="match status" value="1"/>
</dbReference>
<gene>
    <name evidence="8" type="ORF">OC846_003102</name>
</gene>
<keyword evidence="5" id="KW-0378">Hydrolase</keyword>
<evidence type="ECO:0000256" key="7">
    <source>
        <dbReference type="SAM" id="SignalP"/>
    </source>
</evidence>
<evidence type="ECO:0000256" key="4">
    <source>
        <dbReference type="ARBA" id="ARBA00022670"/>
    </source>
</evidence>
<dbReference type="Gene3D" id="1.10.287.410">
    <property type="match status" value="1"/>
</dbReference>
<evidence type="ECO:0000256" key="2">
    <source>
        <dbReference type="ARBA" id="ARBA00012446"/>
    </source>
</evidence>
<keyword evidence="6" id="KW-0325">Glycoprotein</keyword>
<feature type="chain" id="PRO_5042905625" description="carboxypeptidase C" evidence="7">
    <location>
        <begin position="23"/>
        <end position="543"/>
    </location>
</feature>
<comment type="similarity">
    <text evidence="1">Belongs to the peptidase S10 family.</text>
</comment>
<dbReference type="EMBL" id="JAPDMZ010000070">
    <property type="protein sequence ID" value="KAK0551921.1"/>
    <property type="molecule type" value="Genomic_DNA"/>
</dbReference>
<dbReference type="GO" id="GO:0000324">
    <property type="term" value="C:fungal-type vacuole"/>
    <property type="evidence" value="ECO:0007669"/>
    <property type="project" value="TreeGrafter"/>
</dbReference>
<protein>
    <recommendedName>
        <fullName evidence="2">carboxypeptidase C</fullName>
        <ecNumber evidence="2">3.4.16.5</ecNumber>
    </recommendedName>
</protein>
<name>A0AAN6JRK6_9BASI</name>